<proteinExistence type="predicted"/>
<dbReference type="Proteomes" id="UP000266861">
    <property type="component" value="Unassembled WGS sequence"/>
</dbReference>
<evidence type="ECO:0000313" key="3">
    <source>
        <dbReference type="Proteomes" id="UP000266861"/>
    </source>
</evidence>
<dbReference type="OrthoDB" id="3257061at2759"/>
<keyword evidence="3" id="KW-1185">Reference proteome</keyword>
<organism evidence="2 3">
    <name type="scientific">Diversispora epigaea</name>
    <dbReference type="NCBI Taxonomy" id="1348612"/>
    <lineage>
        <taxon>Eukaryota</taxon>
        <taxon>Fungi</taxon>
        <taxon>Fungi incertae sedis</taxon>
        <taxon>Mucoromycota</taxon>
        <taxon>Glomeromycotina</taxon>
        <taxon>Glomeromycetes</taxon>
        <taxon>Diversisporales</taxon>
        <taxon>Diversisporaceae</taxon>
        <taxon>Diversispora</taxon>
    </lineage>
</organism>
<evidence type="ECO:0000313" key="2">
    <source>
        <dbReference type="EMBL" id="RHZ71359.1"/>
    </source>
</evidence>
<comment type="caution">
    <text evidence="2">The sequence shown here is derived from an EMBL/GenBank/DDBJ whole genome shotgun (WGS) entry which is preliminary data.</text>
</comment>
<dbReference type="Pfam" id="PF20209">
    <property type="entry name" value="DUF6570"/>
    <property type="match status" value="1"/>
</dbReference>
<dbReference type="InterPro" id="IPR046700">
    <property type="entry name" value="DUF6570"/>
</dbReference>
<sequence length="270" mass="30921">MILSQNQCKRREIQHTKKQKICIEKDIQAIEAQVLLRVLELNNEFDLLKERYANWPQPVNRIIANNALAEFRNNISCNSLRELTCAPFFEIDFVYGHPCIDKSGYKIFNCKQSLKAGAGNTPIFSLANMWIGTTPQCLQGLTIPEQLLISTGYICINLIQLNNRRHTHYKLKGHVITFIQELTSLSKILTLPVYQLCDHLKVVFVRDGQLKKVLCIRKNKVAVALKWLINHNILYKNVKLDKTALESLPENGVPTALLETTIMININPEK</sequence>
<reference evidence="2 3" key="1">
    <citation type="submission" date="2018-08" db="EMBL/GenBank/DDBJ databases">
        <title>Genome and evolution of the arbuscular mycorrhizal fungus Diversispora epigaea (formerly Glomus versiforme) and its bacterial endosymbionts.</title>
        <authorList>
            <person name="Sun X."/>
            <person name="Fei Z."/>
            <person name="Harrison M."/>
        </authorList>
    </citation>
    <scope>NUCLEOTIDE SEQUENCE [LARGE SCALE GENOMIC DNA]</scope>
    <source>
        <strain evidence="2 3">IT104</strain>
    </source>
</reference>
<accession>A0A397I6K9</accession>
<dbReference type="AlphaFoldDB" id="A0A397I6K9"/>
<dbReference type="STRING" id="1348612.A0A397I6K9"/>
<dbReference type="EMBL" id="PQFF01000237">
    <property type="protein sequence ID" value="RHZ71359.1"/>
    <property type="molecule type" value="Genomic_DNA"/>
</dbReference>
<name>A0A397I6K9_9GLOM</name>
<evidence type="ECO:0000259" key="1">
    <source>
        <dbReference type="Pfam" id="PF20209"/>
    </source>
</evidence>
<gene>
    <name evidence="2" type="ORF">Glove_259g20</name>
</gene>
<feature type="domain" description="DUF6570" evidence="1">
    <location>
        <begin position="119"/>
        <end position="245"/>
    </location>
</feature>
<protein>
    <recommendedName>
        <fullName evidence="1">DUF6570 domain-containing protein</fullName>
    </recommendedName>
</protein>